<feature type="compositionally biased region" description="Polar residues" evidence="3">
    <location>
        <begin position="438"/>
        <end position="449"/>
    </location>
</feature>
<evidence type="ECO:0000256" key="3">
    <source>
        <dbReference type="SAM" id="MobiDB-lite"/>
    </source>
</evidence>
<keyword evidence="1 2" id="KW-0175">Coiled coil</keyword>
<feature type="region of interest" description="Disordered" evidence="3">
    <location>
        <begin position="434"/>
        <end position="453"/>
    </location>
</feature>
<dbReference type="Pfam" id="PF15035">
    <property type="entry name" value="Rootletin"/>
    <property type="match status" value="1"/>
</dbReference>
<sequence length="489" mass="56387">MPMRTLFDIVARRRLPAREGLITPRSARAPIGRRATSTLPHQRLKKEKSVESPPDMDSPVGSIGSDLRRQNEELRARLAGENADHKRRLDAYRRAQQGQAALVSRLQAKVVQYKQRCADLENQMLETTPRSESYKPSSSKSIALPAPAVLSTSSSDTQRDERINDVETALRRLDEEKRNNDWEALRDEMAIKEDEWKDEEQAFNDYYSNEHNRLLSLWREVVSVKRFFSDLQTNTERDLYKAKNDIDSPDAQAAQHSQTTPSIDNLRSELHSAATQRDNALAELRERDTRIQRLLQELQGLFAEAECVFERERIRREYNLGRTRRAAQVKLQNSREQLSTSRKQCEASESKCDQANSELNQTIQEKESLQKTVESLTSDYEKLQKVNSELEIELERTLLERGDLQDVVEKLQAIIRNLECDKKKLLEDVKQLEEERSSLSNQSSEQQGDLGSLRKELLAAEQQRIELEADKAGLADKIRFLEGEREKVE</sequence>
<protein>
    <recommendedName>
        <fullName evidence="4">Rootletin-like coiled-coil domain-containing protein</fullName>
    </recommendedName>
</protein>
<dbReference type="Proteomes" id="UP000324832">
    <property type="component" value="Unassembled WGS sequence"/>
</dbReference>
<feature type="region of interest" description="Disordered" evidence="3">
    <location>
        <begin position="127"/>
        <end position="161"/>
    </location>
</feature>
<reference evidence="5 6" key="1">
    <citation type="submission" date="2017-07" db="EMBL/GenBank/DDBJ databases">
        <authorList>
            <person name="Talla V."/>
            <person name="Backstrom N."/>
        </authorList>
    </citation>
    <scope>NUCLEOTIDE SEQUENCE [LARGE SCALE GENOMIC DNA]</scope>
</reference>
<organism evidence="5 6">
    <name type="scientific">Leptidea sinapis</name>
    <dbReference type="NCBI Taxonomy" id="189913"/>
    <lineage>
        <taxon>Eukaryota</taxon>
        <taxon>Metazoa</taxon>
        <taxon>Ecdysozoa</taxon>
        <taxon>Arthropoda</taxon>
        <taxon>Hexapoda</taxon>
        <taxon>Insecta</taxon>
        <taxon>Pterygota</taxon>
        <taxon>Neoptera</taxon>
        <taxon>Endopterygota</taxon>
        <taxon>Lepidoptera</taxon>
        <taxon>Glossata</taxon>
        <taxon>Ditrysia</taxon>
        <taxon>Papilionoidea</taxon>
        <taxon>Pieridae</taxon>
        <taxon>Dismorphiinae</taxon>
        <taxon>Leptidea</taxon>
    </lineage>
</organism>
<dbReference type="EMBL" id="FZQP02000449">
    <property type="protein sequence ID" value="VVC89096.1"/>
    <property type="molecule type" value="Genomic_DNA"/>
</dbReference>
<accession>A0A5E4PSI1</accession>
<feature type="coiled-coil region" evidence="2">
    <location>
        <begin position="75"/>
        <end position="123"/>
    </location>
</feature>
<evidence type="ECO:0000256" key="1">
    <source>
        <dbReference type="ARBA" id="ARBA00023054"/>
    </source>
</evidence>
<feature type="non-terminal residue" evidence="5">
    <location>
        <position position="489"/>
    </location>
</feature>
<feature type="coiled-coil region" evidence="2">
    <location>
        <begin position="263"/>
        <end position="301"/>
    </location>
</feature>
<name>A0A5E4PSI1_9NEOP</name>
<keyword evidence="6" id="KW-1185">Reference proteome</keyword>
<dbReference type="AlphaFoldDB" id="A0A5E4PSI1"/>
<feature type="domain" description="Rootletin-like coiled-coil" evidence="4">
    <location>
        <begin position="179"/>
        <end position="246"/>
    </location>
</feature>
<evidence type="ECO:0000313" key="6">
    <source>
        <dbReference type="Proteomes" id="UP000324832"/>
    </source>
</evidence>
<proteinExistence type="predicted"/>
<evidence type="ECO:0000256" key="2">
    <source>
        <dbReference type="SAM" id="Coils"/>
    </source>
</evidence>
<evidence type="ECO:0000313" key="5">
    <source>
        <dbReference type="EMBL" id="VVC89096.1"/>
    </source>
</evidence>
<feature type="region of interest" description="Disordered" evidence="3">
    <location>
        <begin position="26"/>
        <end position="65"/>
    </location>
</feature>
<evidence type="ECO:0000259" key="4">
    <source>
        <dbReference type="Pfam" id="PF15035"/>
    </source>
</evidence>
<dbReference type="InterPro" id="IPR055167">
    <property type="entry name" value="Rootletin-like_CC"/>
</dbReference>
<gene>
    <name evidence="5" type="ORF">LSINAPIS_LOCUS2308</name>
</gene>